<evidence type="ECO:0000313" key="3">
    <source>
        <dbReference type="Proteomes" id="UP000196084"/>
    </source>
</evidence>
<protein>
    <recommendedName>
        <fullName evidence="1">DUF7344 domain-containing protein</fullName>
    </recommendedName>
</protein>
<dbReference type="RefSeq" id="WP_087713662.1">
    <property type="nucleotide sequence ID" value="NZ_MWPH01000001.1"/>
</dbReference>
<dbReference type="InterPro" id="IPR055768">
    <property type="entry name" value="DUF7344"/>
</dbReference>
<evidence type="ECO:0000259" key="1">
    <source>
        <dbReference type="Pfam" id="PF24035"/>
    </source>
</evidence>
<accession>A0A202EAP8</accession>
<dbReference type="AlphaFoldDB" id="A0A202EAP8"/>
<proteinExistence type="predicted"/>
<sequence length="118" mass="13345">MTAHACQTELGTEVDQLLDVLSNRLRRAVIYYFEVQIDRTVESLSALATYLSKTIPELATNTAEVELVHTHLPMLNARGWLEFDSRTETVVYIGTDRAGTLLADLREMFTSEVDDEHT</sequence>
<dbReference type="Proteomes" id="UP000196084">
    <property type="component" value="Unassembled WGS sequence"/>
</dbReference>
<gene>
    <name evidence="2" type="ORF">B2G88_00310</name>
</gene>
<dbReference type="EMBL" id="MWPH01000001">
    <property type="protein sequence ID" value="OVE85309.1"/>
    <property type="molecule type" value="Genomic_DNA"/>
</dbReference>
<keyword evidence="3" id="KW-1185">Reference proteome</keyword>
<name>A0A202EAP8_9EURY</name>
<dbReference type="OrthoDB" id="247722at2157"/>
<evidence type="ECO:0000313" key="2">
    <source>
        <dbReference type="EMBL" id="OVE85309.1"/>
    </source>
</evidence>
<feature type="domain" description="DUF7344" evidence="1">
    <location>
        <begin position="19"/>
        <end position="90"/>
    </location>
</feature>
<organism evidence="2 3">
    <name type="scientific">Natronolimnobius baerhuensis</name>
    <dbReference type="NCBI Taxonomy" id="253108"/>
    <lineage>
        <taxon>Archaea</taxon>
        <taxon>Methanobacteriati</taxon>
        <taxon>Methanobacteriota</taxon>
        <taxon>Stenosarchaea group</taxon>
        <taxon>Halobacteria</taxon>
        <taxon>Halobacteriales</taxon>
        <taxon>Natrialbaceae</taxon>
        <taxon>Natronolimnobius</taxon>
    </lineage>
</organism>
<reference evidence="2 3" key="1">
    <citation type="submission" date="2017-02" db="EMBL/GenBank/DDBJ databases">
        <title>Natronthermophilus aegyptiacus gen. nov.,sp. nov., an aerobic, extremely halophilic alkalithermophilic archaeon isolated from the athalassohaline Wadi An Natrun, Egypt.</title>
        <authorList>
            <person name="Zhao B."/>
        </authorList>
    </citation>
    <scope>NUCLEOTIDE SEQUENCE [LARGE SCALE GENOMIC DNA]</scope>
    <source>
        <strain evidence="2 3">CGMCC 1.3597</strain>
    </source>
</reference>
<dbReference type="Pfam" id="PF24035">
    <property type="entry name" value="DUF7344"/>
    <property type="match status" value="1"/>
</dbReference>
<comment type="caution">
    <text evidence="2">The sequence shown here is derived from an EMBL/GenBank/DDBJ whole genome shotgun (WGS) entry which is preliminary data.</text>
</comment>